<organism evidence="2 3">
    <name type="scientific">Flavobacterium profundi</name>
    <dbReference type="NCBI Taxonomy" id="1774945"/>
    <lineage>
        <taxon>Bacteria</taxon>
        <taxon>Pseudomonadati</taxon>
        <taxon>Bacteroidota</taxon>
        <taxon>Flavobacteriia</taxon>
        <taxon>Flavobacteriales</taxon>
        <taxon>Flavobacteriaceae</taxon>
        <taxon>Flavobacterium</taxon>
    </lineage>
</organism>
<name>A0A6I4IRS0_9FLAO</name>
<dbReference type="InterPro" id="IPR002740">
    <property type="entry name" value="EVE_domain"/>
</dbReference>
<evidence type="ECO:0000313" key="3">
    <source>
        <dbReference type="Proteomes" id="UP000431264"/>
    </source>
</evidence>
<dbReference type="Gene3D" id="3.40.630.30">
    <property type="match status" value="1"/>
</dbReference>
<comment type="caution">
    <text evidence="2">The sequence shown here is derived from an EMBL/GenBank/DDBJ whole genome shotgun (WGS) entry which is preliminary data.</text>
</comment>
<accession>A0A6I4IRS0</accession>
<dbReference type="SUPFAM" id="SSF55729">
    <property type="entry name" value="Acyl-CoA N-acyltransferases (Nat)"/>
    <property type="match status" value="1"/>
</dbReference>
<feature type="domain" description="EVE" evidence="1">
    <location>
        <begin position="373"/>
        <end position="486"/>
    </location>
</feature>
<keyword evidence="3" id="KW-1185">Reference proteome</keyword>
<protein>
    <submittedName>
        <fullName evidence="2">EVE domain-containing protein</fullName>
    </submittedName>
</protein>
<dbReference type="InterPro" id="IPR016181">
    <property type="entry name" value="Acyl_CoA_acyltransferase"/>
</dbReference>
<dbReference type="Pfam" id="PF01878">
    <property type="entry name" value="EVE"/>
    <property type="match status" value="1"/>
</dbReference>
<dbReference type="RefSeq" id="WP_140996757.1">
    <property type="nucleotide sequence ID" value="NZ_VDCZ01000002.1"/>
</dbReference>
<proteinExistence type="predicted"/>
<sequence length="501" mass="59176">MRILIDTNILINLEDNRVINKQFSEFYRLAITNNCQVLYHPKAIPVDISRDKNSDRKEIIKSKLDKYEKLKDYTEPTTEFKKHIGEKKVNDEIDNKQLYQLSKGYVDVLVTQDKGIHINAKKIGIQDKVLDIEQILTLLEEQFTIKIPSHPILKEHSIREIENKFNSSFFDSLREDYGVKEFNLWLEKCASKNRKCYSLIVEDELQAILIYNLETVEEHQLENIYEKALKICTFKVSDTAFGIKLGELFLHKMFEYCINQKLNFLYLTVYEKQNHLIKLLETFGFYKVEFMNKQGLLEIQMIKCLDKKKLVSNENTINNHPFYFDSKKISKFAIPIRPDYYEKLFKDGKLRVPTLFDTSPDSVNEIQGNTIIKAYISNSKIKNLKKGDLLFFYSSKTNQEIEPVGILETIQIVKDFDELWNLVGKKTVFSQQDLLKKLDEKKELNVITFRLITYLKKKVKLAKIKEIESFKNKIQTITRISETDYQELKNEGYFDKRYIID</sequence>
<evidence type="ECO:0000313" key="2">
    <source>
        <dbReference type="EMBL" id="MVO08366.1"/>
    </source>
</evidence>
<evidence type="ECO:0000259" key="1">
    <source>
        <dbReference type="Pfam" id="PF01878"/>
    </source>
</evidence>
<dbReference type="Gene3D" id="3.10.590.10">
    <property type="entry name" value="ph1033 like domains"/>
    <property type="match status" value="1"/>
</dbReference>
<dbReference type="AlphaFoldDB" id="A0A6I4IRS0"/>
<gene>
    <name evidence="2" type="ORF">GOQ30_04205</name>
</gene>
<dbReference type="Proteomes" id="UP000431264">
    <property type="component" value="Unassembled WGS sequence"/>
</dbReference>
<reference evidence="3" key="1">
    <citation type="submission" date="2019-05" db="EMBL/GenBank/DDBJ databases">
        <title>Flavobacterium profundi sp. nov., isolated from a deep-sea seamount.</title>
        <authorList>
            <person name="Zhang D.-C."/>
        </authorList>
    </citation>
    <scope>NUCLEOTIDE SEQUENCE [LARGE SCALE GENOMIC DNA]</scope>
    <source>
        <strain evidence="3">TP390</strain>
    </source>
</reference>
<dbReference type="EMBL" id="WQLW01000002">
    <property type="protein sequence ID" value="MVO08366.1"/>
    <property type="molecule type" value="Genomic_DNA"/>
</dbReference>
<dbReference type="OrthoDB" id="9773249at2"/>